<dbReference type="PANTHER" id="PTHR32309">
    <property type="entry name" value="TYROSINE-PROTEIN KINASE"/>
    <property type="match status" value="1"/>
</dbReference>
<accession>A0A176S1V7</accession>
<feature type="domain" description="Polysaccharide chain length determinant N-terminal" evidence="7">
    <location>
        <begin position="28"/>
        <end position="118"/>
    </location>
</feature>
<comment type="caution">
    <text evidence="8">The sequence shown here is derived from an EMBL/GenBank/DDBJ whole genome shotgun (WGS) entry which is preliminary data.</text>
</comment>
<evidence type="ECO:0000256" key="1">
    <source>
        <dbReference type="ARBA" id="ARBA00004651"/>
    </source>
</evidence>
<reference evidence="8 9" key="1">
    <citation type="submission" date="2016-05" db="EMBL/GenBank/DDBJ databases">
        <title>Single-cell genome of chain-forming Candidatus Thiomargarita nelsonii and comparison to other large sulfur-oxidizing bacteria.</title>
        <authorList>
            <person name="Winkel M."/>
            <person name="Salman V."/>
            <person name="Woyke T."/>
            <person name="Schulz-Vogt H."/>
            <person name="Richter M."/>
            <person name="Flood B."/>
            <person name="Bailey J."/>
            <person name="Amann R."/>
            <person name="Mussmann M."/>
        </authorList>
    </citation>
    <scope>NUCLEOTIDE SEQUENCE [LARGE SCALE GENOMIC DNA]</scope>
    <source>
        <strain evidence="8 9">THI036</strain>
    </source>
</reference>
<protein>
    <submittedName>
        <fullName evidence="8">Exopolysaccharide biosynthesis protein</fullName>
    </submittedName>
</protein>
<feature type="non-terminal residue" evidence="8">
    <location>
        <position position="231"/>
    </location>
</feature>
<sequence length="231" mass="26717">MSNILPKESTQEKDIRLSLTLKSEDNQDEIDLRGYWAVFKKYKWHTIWITFFIGILAALYSLSLTPIYQATATLLLEMNAAKIVAIEEVYDQRANKEYYKAHVHLLQSHLIVEKVIDRMNLATHPEFDPTLERGSKLNWRDWLSALFPQKKPEKPSLAKQRNAIVKAFQSRLNVTQVKRSPLLEINFESSDPKLAANVANTLTETYIENDLESRLQMTKKAAGWLIERLEG</sequence>
<proteinExistence type="predicted"/>
<dbReference type="EMBL" id="LUTY01001293">
    <property type="protein sequence ID" value="OAD21926.1"/>
    <property type="molecule type" value="Genomic_DNA"/>
</dbReference>
<evidence type="ECO:0000313" key="8">
    <source>
        <dbReference type="EMBL" id="OAD21926.1"/>
    </source>
</evidence>
<evidence type="ECO:0000256" key="3">
    <source>
        <dbReference type="ARBA" id="ARBA00022692"/>
    </source>
</evidence>
<gene>
    <name evidence="8" type="ORF">THIOM_002294</name>
</gene>
<organism evidence="8 9">
    <name type="scientific">Candidatus Thiomargarita nelsonii</name>
    <dbReference type="NCBI Taxonomy" id="1003181"/>
    <lineage>
        <taxon>Bacteria</taxon>
        <taxon>Pseudomonadati</taxon>
        <taxon>Pseudomonadota</taxon>
        <taxon>Gammaproteobacteria</taxon>
        <taxon>Thiotrichales</taxon>
        <taxon>Thiotrichaceae</taxon>
        <taxon>Thiomargarita</taxon>
    </lineage>
</organism>
<dbReference type="GO" id="GO:0005886">
    <property type="term" value="C:plasma membrane"/>
    <property type="evidence" value="ECO:0007669"/>
    <property type="project" value="UniProtKB-SubCell"/>
</dbReference>
<keyword evidence="3 6" id="KW-0812">Transmembrane</keyword>
<comment type="subcellular location">
    <subcellularLocation>
        <location evidence="1">Cell membrane</location>
        <topology evidence="1">Multi-pass membrane protein</topology>
    </subcellularLocation>
</comment>
<name>A0A176S1V7_9GAMM</name>
<dbReference type="InterPro" id="IPR003856">
    <property type="entry name" value="LPS_length_determ_N"/>
</dbReference>
<keyword evidence="2" id="KW-1003">Cell membrane</keyword>
<dbReference type="GO" id="GO:0004713">
    <property type="term" value="F:protein tyrosine kinase activity"/>
    <property type="evidence" value="ECO:0007669"/>
    <property type="project" value="TreeGrafter"/>
</dbReference>
<dbReference type="PANTHER" id="PTHR32309:SF13">
    <property type="entry name" value="FERRIC ENTEROBACTIN TRANSPORT PROTEIN FEPE"/>
    <property type="match status" value="1"/>
</dbReference>
<evidence type="ECO:0000256" key="6">
    <source>
        <dbReference type="SAM" id="Phobius"/>
    </source>
</evidence>
<evidence type="ECO:0000259" key="7">
    <source>
        <dbReference type="Pfam" id="PF02706"/>
    </source>
</evidence>
<evidence type="ECO:0000256" key="5">
    <source>
        <dbReference type="ARBA" id="ARBA00023136"/>
    </source>
</evidence>
<keyword evidence="4 6" id="KW-1133">Transmembrane helix</keyword>
<evidence type="ECO:0000313" key="9">
    <source>
        <dbReference type="Proteomes" id="UP000076962"/>
    </source>
</evidence>
<feature type="transmembrane region" description="Helical" evidence="6">
    <location>
        <begin position="47"/>
        <end position="68"/>
    </location>
</feature>
<dbReference type="InterPro" id="IPR050445">
    <property type="entry name" value="Bact_polysacc_biosynth/exp"/>
</dbReference>
<keyword evidence="9" id="KW-1185">Reference proteome</keyword>
<evidence type="ECO:0000256" key="2">
    <source>
        <dbReference type="ARBA" id="ARBA00022475"/>
    </source>
</evidence>
<dbReference type="Pfam" id="PF02706">
    <property type="entry name" value="Wzz"/>
    <property type="match status" value="1"/>
</dbReference>
<dbReference type="Proteomes" id="UP000076962">
    <property type="component" value="Unassembled WGS sequence"/>
</dbReference>
<dbReference type="AlphaFoldDB" id="A0A176S1V7"/>
<evidence type="ECO:0000256" key="4">
    <source>
        <dbReference type="ARBA" id="ARBA00022989"/>
    </source>
</evidence>
<keyword evidence="5 6" id="KW-0472">Membrane</keyword>